<evidence type="ECO:0000313" key="2">
    <source>
        <dbReference type="Proteomes" id="UP000734854"/>
    </source>
</evidence>
<gene>
    <name evidence="1" type="ORF">ZIOFF_010695</name>
</gene>
<dbReference type="EMBL" id="JACMSC010000003">
    <property type="protein sequence ID" value="KAG6528520.1"/>
    <property type="molecule type" value="Genomic_DNA"/>
</dbReference>
<keyword evidence="2" id="KW-1185">Reference proteome</keyword>
<protein>
    <submittedName>
        <fullName evidence="1">Uncharacterized protein</fullName>
    </submittedName>
</protein>
<dbReference type="Proteomes" id="UP000734854">
    <property type="component" value="Unassembled WGS sequence"/>
</dbReference>
<comment type="caution">
    <text evidence="1">The sequence shown here is derived from an EMBL/GenBank/DDBJ whole genome shotgun (WGS) entry which is preliminary data.</text>
</comment>
<dbReference type="AlphaFoldDB" id="A0A8J5I6L5"/>
<name>A0A8J5I6L5_ZINOF</name>
<dbReference type="PANTHER" id="PTHR34364">
    <property type="entry name" value="WAS/WASL-INTERACTING FAMILY PROTEIN"/>
    <property type="match status" value="1"/>
</dbReference>
<proteinExistence type="predicted"/>
<dbReference type="PANTHER" id="PTHR34364:SF1">
    <property type="entry name" value="WAS_WASL-INTERACTING FAMILY PROTEIN"/>
    <property type="match status" value="1"/>
</dbReference>
<accession>A0A8J5I6L5</accession>
<reference evidence="1 2" key="1">
    <citation type="submission" date="2020-08" db="EMBL/GenBank/DDBJ databases">
        <title>Plant Genome Project.</title>
        <authorList>
            <person name="Zhang R.-G."/>
        </authorList>
    </citation>
    <scope>NUCLEOTIDE SEQUENCE [LARGE SCALE GENOMIC DNA]</scope>
    <source>
        <tissue evidence="1">Rhizome</tissue>
    </source>
</reference>
<sequence>MAVTPAPPNRPSPPGPAEKRFLRRSLRFFLAANIAFGVYALLTTSKKEPSEKEGEEAAKMVPAASVTLEPATPDKKTVVATVTPPTEVLPPITEQEQRELFEWILEEKRKVKPNTLDEKKKIEEEKALLKQLIRAKSIPSIYEPHIS</sequence>
<organism evidence="1 2">
    <name type="scientific">Zingiber officinale</name>
    <name type="common">Ginger</name>
    <name type="synonym">Amomum zingiber</name>
    <dbReference type="NCBI Taxonomy" id="94328"/>
    <lineage>
        <taxon>Eukaryota</taxon>
        <taxon>Viridiplantae</taxon>
        <taxon>Streptophyta</taxon>
        <taxon>Embryophyta</taxon>
        <taxon>Tracheophyta</taxon>
        <taxon>Spermatophyta</taxon>
        <taxon>Magnoliopsida</taxon>
        <taxon>Liliopsida</taxon>
        <taxon>Zingiberales</taxon>
        <taxon>Zingiberaceae</taxon>
        <taxon>Zingiber</taxon>
    </lineage>
</organism>
<evidence type="ECO:0000313" key="1">
    <source>
        <dbReference type="EMBL" id="KAG6528520.1"/>
    </source>
</evidence>